<dbReference type="InterPro" id="IPR012338">
    <property type="entry name" value="Beta-lactam/transpept-like"/>
</dbReference>
<dbReference type="SUPFAM" id="SSF56519">
    <property type="entry name" value="Penicillin binding protein dimerisation domain"/>
    <property type="match status" value="1"/>
</dbReference>
<dbReference type="Gene3D" id="3.90.1310.10">
    <property type="entry name" value="Penicillin-binding protein 2a (Domain 2)"/>
    <property type="match status" value="1"/>
</dbReference>
<evidence type="ECO:0000313" key="9">
    <source>
        <dbReference type="EMBL" id="CAB5043859.1"/>
    </source>
</evidence>
<dbReference type="Gene3D" id="3.40.710.10">
    <property type="entry name" value="DD-peptidase/beta-lactamase superfamily"/>
    <property type="match status" value="1"/>
</dbReference>
<dbReference type="EMBL" id="CAFBNZ010000001">
    <property type="protein sequence ID" value="CAB4966087.1"/>
    <property type="molecule type" value="Genomic_DNA"/>
</dbReference>
<dbReference type="EMBL" id="CAFBRX010000003">
    <property type="protein sequence ID" value="CAB5109243.1"/>
    <property type="molecule type" value="Genomic_DNA"/>
</dbReference>
<evidence type="ECO:0000313" key="5">
    <source>
        <dbReference type="EMBL" id="CAB4536979.1"/>
    </source>
</evidence>
<feature type="domain" description="Penicillin-binding protein dimerisation" evidence="4">
    <location>
        <begin position="68"/>
        <end position="206"/>
    </location>
</feature>
<dbReference type="GO" id="GO:0008658">
    <property type="term" value="F:penicillin binding"/>
    <property type="evidence" value="ECO:0007669"/>
    <property type="project" value="InterPro"/>
</dbReference>
<dbReference type="InterPro" id="IPR050515">
    <property type="entry name" value="Beta-lactam/transpept"/>
</dbReference>
<dbReference type="Pfam" id="PF00905">
    <property type="entry name" value="Transpeptidase"/>
    <property type="match status" value="1"/>
</dbReference>
<organism evidence="6">
    <name type="scientific">freshwater metagenome</name>
    <dbReference type="NCBI Taxonomy" id="449393"/>
    <lineage>
        <taxon>unclassified sequences</taxon>
        <taxon>metagenomes</taxon>
        <taxon>ecological metagenomes</taxon>
    </lineage>
</organism>
<protein>
    <submittedName>
        <fullName evidence="6">Unannotated protein</fullName>
    </submittedName>
</protein>
<dbReference type="Gene3D" id="1.10.150.770">
    <property type="match status" value="1"/>
</dbReference>
<dbReference type="GO" id="GO:0071555">
    <property type="term" value="P:cell wall organization"/>
    <property type="evidence" value="ECO:0007669"/>
    <property type="project" value="TreeGrafter"/>
</dbReference>
<gene>
    <name evidence="5" type="ORF">UFOPK1421_00420</name>
    <name evidence="6" type="ORF">UFOPK1820_00007</name>
    <name evidence="7" type="ORF">UFOPK2921_00032</name>
    <name evidence="8" type="ORF">UFOPK3889_00019</name>
    <name evidence="9" type="ORF">UFOPK4275_00028</name>
    <name evidence="10" type="ORF">UFOPK4422_00073</name>
</gene>
<evidence type="ECO:0000256" key="2">
    <source>
        <dbReference type="ARBA" id="ARBA00023136"/>
    </source>
</evidence>
<dbReference type="EMBL" id="CAEZSL010000031">
    <property type="protein sequence ID" value="CAB4536979.1"/>
    <property type="molecule type" value="Genomic_DNA"/>
</dbReference>
<keyword evidence="2" id="KW-0472">Membrane</keyword>
<evidence type="ECO:0000256" key="1">
    <source>
        <dbReference type="ARBA" id="ARBA00004370"/>
    </source>
</evidence>
<evidence type="ECO:0000313" key="8">
    <source>
        <dbReference type="EMBL" id="CAB4966087.1"/>
    </source>
</evidence>
<dbReference type="InterPro" id="IPR005311">
    <property type="entry name" value="PBP_dimer"/>
</dbReference>
<dbReference type="EMBL" id="CAEZZV010000002">
    <property type="protein sequence ID" value="CAB4767049.1"/>
    <property type="molecule type" value="Genomic_DNA"/>
</dbReference>
<dbReference type="PANTHER" id="PTHR30627">
    <property type="entry name" value="PEPTIDOGLYCAN D,D-TRANSPEPTIDASE"/>
    <property type="match status" value="1"/>
</dbReference>
<dbReference type="AlphaFoldDB" id="A0A6J6FV33"/>
<comment type="subcellular location">
    <subcellularLocation>
        <location evidence="1">Membrane</location>
    </subcellularLocation>
</comment>
<dbReference type="Gene3D" id="3.30.450.330">
    <property type="match status" value="1"/>
</dbReference>
<evidence type="ECO:0000259" key="3">
    <source>
        <dbReference type="Pfam" id="PF00905"/>
    </source>
</evidence>
<accession>A0A6J6FV33</accession>
<dbReference type="Pfam" id="PF03717">
    <property type="entry name" value="PBP_dimer"/>
    <property type="match status" value="1"/>
</dbReference>
<dbReference type="InterPro" id="IPR001460">
    <property type="entry name" value="PCN-bd_Tpept"/>
</dbReference>
<name>A0A6J6FV33_9ZZZZ</name>
<evidence type="ECO:0000313" key="10">
    <source>
        <dbReference type="EMBL" id="CAB5109243.1"/>
    </source>
</evidence>
<dbReference type="EMBL" id="CAEZUK010000001">
    <property type="protein sequence ID" value="CAB4588478.1"/>
    <property type="molecule type" value="Genomic_DNA"/>
</dbReference>
<dbReference type="SUPFAM" id="SSF56601">
    <property type="entry name" value="beta-lactamase/transpeptidase-like"/>
    <property type="match status" value="1"/>
</dbReference>
<feature type="domain" description="Penicillin-binding protein transpeptidase" evidence="3">
    <location>
        <begin position="261"/>
        <end position="573"/>
    </location>
</feature>
<evidence type="ECO:0000313" key="6">
    <source>
        <dbReference type="EMBL" id="CAB4588478.1"/>
    </source>
</evidence>
<proteinExistence type="predicted"/>
<sequence length="596" mass="63101">MTNKKSVSSSEHHDRVWNVGSTRRRFRWMAGVALALLVSLMGKSAYIQVAHGSGLQADGVAQRESTTKIQAARGTIFDRDGNEMAVTLPALSLYADPRAVTDPAATAHLLGQMLGFDASAETELANKLAKKATSFVYVQRFVNQDVADAILSLNLAGVNGISEPQRIQVAGGLATNIIGRTDPFGVGSTGLELQYDKVLSGHDGSMVRELLKGRSLPGTSRIVEQARPGTDLVLTIDRSMQFQTEQLLLARVNELSAKGGNAVILDTKTGEVLAIASVRRESNGIAEVTSANLAAVESYEPGSVAKVFSIAATIDTGVGTPESVYEVPGVYIFDPDTDFAKTIYDAYPHELEPMSLRDIIVHSSNIGTLMAASEVGSPKLHDYLSEFGFGHQTGLEFPGESAGVLKEAKNWRGSENATVSYGYGFSSTSLQLAAAVNVVANRGVYVSPKFVKSTIDEKGSLWETPSGQTHRVISEATASTMTDLLAGVVCEGTGVRAQVDGIAVAGKTGTSRKIQANGTYISDSGLRSYFATFVGFLPAADPQVTILVSIDEPDPSSRDRFGGTAAAPAFAKLATMAIHERSIDPTIGDSGCRVTK</sequence>
<dbReference type="PANTHER" id="PTHR30627:SF1">
    <property type="entry name" value="PEPTIDOGLYCAN D,D-TRANSPEPTIDASE FTSI"/>
    <property type="match status" value="1"/>
</dbReference>
<dbReference type="GO" id="GO:0005886">
    <property type="term" value="C:plasma membrane"/>
    <property type="evidence" value="ECO:0007669"/>
    <property type="project" value="TreeGrafter"/>
</dbReference>
<dbReference type="InterPro" id="IPR036138">
    <property type="entry name" value="PBP_dimer_sf"/>
</dbReference>
<reference evidence="6" key="1">
    <citation type="submission" date="2020-05" db="EMBL/GenBank/DDBJ databases">
        <authorList>
            <person name="Chiriac C."/>
            <person name="Salcher M."/>
            <person name="Ghai R."/>
            <person name="Kavagutti S V."/>
        </authorList>
    </citation>
    <scope>NUCLEOTIDE SEQUENCE</scope>
</reference>
<dbReference type="EMBL" id="CAFBQJ010000002">
    <property type="protein sequence ID" value="CAB5043859.1"/>
    <property type="molecule type" value="Genomic_DNA"/>
</dbReference>
<evidence type="ECO:0000259" key="4">
    <source>
        <dbReference type="Pfam" id="PF03717"/>
    </source>
</evidence>
<evidence type="ECO:0000313" key="7">
    <source>
        <dbReference type="EMBL" id="CAB4767049.1"/>
    </source>
</evidence>